<dbReference type="EMBL" id="RXIF01000002">
    <property type="protein sequence ID" value="RZN65465.1"/>
    <property type="molecule type" value="Genomic_DNA"/>
</dbReference>
<feature type="domain" description="Methyl-coenzyme M reductase beta subunit N-terminal" evidence="10">
    <location>
        <begin position="6"/>
        <end position="187"/>
    </location>
</feature>
<evidence type="ECO:0000313" key="12">
    <source>
        <dbReference type="Proteomes" id="UP000317158"/>
    </source>
</evidence>
<keyword evidence="5 8" id="KW-0808">Transferase</keyword>
<sequence length="444" mass="47518">MAKYKDKIDLYSDRGKLIESDVPIEAVSPLLNPTIRKIINTTKRTVAINLGGIEKSLASGKLGGKEKKIRSRAMKYDIVGNADNIAAKIKELVQIREDDDTNMEVLSNGNLLLLQVPSVRIEVGGEFVAGITSAAAATTQALIEFFNVDMFDAPYVKAAVWGSYPHTMTLDGANVSSMLNIPQNDEGLGYALRNIGVNHYVAITKKNAINAAALASLFEQTAMFEMGNAIGPFERFHLLGFAYQGLNANNLVYDLVKENGKDGTTGSVVQSVVARAVEDGVIKPDTKLPSGFVFYTTDDVPLWNAYAAAGLLASTMVNQGAMRAAQGVSSNLIYFNDLLERATGLPACDFGRVEGTGVSMSFFSHSIYGGGGPGIFNGNHIVTRHSAGFAIPIVAAAMALDAGTQMFSPESTSKVIGDIYGRIPEFVEPIKFVAEGAKEIKKDI</sequence>
<dbReference type="Gene3D" id="3.30.70.470">
    <property type="match status" value="1"/>
</dbReference>
<proteinExistence type="inferred from homology"/>
<dbReference type="Pfam" id="PF02783">
    <property type="entry name" value="MCR_beta_N"/>
    <property type="match status" value="1"/>
</dbReference>
<dbReference type="InterPro" id="IPR022679">
    <property type="entry name" value="Me_CoM_Rdtase_bsu_C"/>
</dbReference>
<dbReference type="InterPro" id="IPR022680">
    <property type="entry name" value="Me_CoM_Rdtase_bsu_N"/>
</dbReference>
<evidence type="ECO:0000256" key="6">
    <source>
        <dbReference type="ARBA" id="ARBA00022994"/>
    </source>
</evidence>
<name>A0A520KTQ9_METT2</name>
<dbReference type="NCBIfam" id="TIGR03257">
    <property type="entry name" value="met_CoM_red_bet"/>
    <property type="match status" value="1"/>
</dbReference>
<comment type="similarity">
    <text evidence="3">Belongs to the methyl-coenzyme M reductase beta subunit family.</text>
</comment>
<dbReference type="GO" id="GO:0015948">
    <property type="term" value="P:methanogenesis"/>
    <property type="evidence" value="ECO:0007669"/>
    <property type="project" value="UniProtKB-UniRule"/>
</dbReference>
<evidence type="ECO:0000256" key="1">
    <source>
        <dbReference type="ARBA" id="ARBA00001952"/>
    </source>
</evidence>
<evidence type="ECO:0000256" key="2">
    <source>
        <dbReference type="ARBA" id="ARBA00005149"/>
    </source>
</evidence>
<dbReference type="AlphaFoldDB" id="A0A520KTQ9"/>
<comment type="pathway">
    <text evidence="2 8">One-carbon metabolism; methyl-coenzyme M reduction; methane from methyl-coenzyme M: step 1/1.</text>
</comment>
<reference evidence="11 12" key="1">
    <citation type="journal article" date="2019" name="Nat. Microbiol.">
        <title>Wide diversity of methane and short-chain alkane metabolisms in uncultured archaea.</title>
        <authorList>
            <person name="Borrel G."/>
            <person name="Adam P.S."/>
            <person name="McKay L.J."/>
            <person name="Chen L.X."/>
            <person name="Sierra-Garcia I.N."/>
            <person name="Sieber C.M."/>
            <person name="Letourneur Q."/>
            <person name="Ghozlane A."/>
            <person name="Andersen G.L."/>
            <person name="Li W.J."/>
            <person name="Hallam S.J."/>
            <person name="Muyzer G."/>
            <person name="de Oliveira V.M."/>
            <person name="Inskeep W.P."/>
            <person name="Banfield J.F."/>
            <person name="Gribaldo S."/>
        </authorList>
    </citation>
    <scope>NUCLEOTIDE SEQUENCE [LARGE SCALE GENOMIC DNA]</scope>
    <source>
        <strain evidence="11">NM1a</strain>
    </source>
</reference>
<dbReference type="Gene3D" id="1.20.840.10">
    <property type="entry name" value="Methyl-coenzyme M reductase, alpha/beta subunit, C-terminal"/>
    <property type="match status" value="1"/>
</dbReference>
<evidence type="ECO:0000313" key="11">
    <source>
        <dbReference type="EMBL" id="RZN65465.1"/>
    </source>
</evidence>
<dbReference type="InterPro" id="IPR015823">
    <property type="entry name" value="Me_CoM_Rdtase_asu_N_sub2"/>
</dbReference>
<evidence type="ECO:0000259" key="9">
    <source>
        <dbReference type="Pfam" id="PF02241"/>
    </source>
</evidence>
<comment type="catalytic activity">
    <reaction evidence="7">
        <text>coenzyme B + methyl-coenzyme M = methane + coenzyme M-coenzyme B heterodisulfide</text>
        <dbReference type="Rhea" id="RHEA:12532"/>
        <dbReference type="ChEBI" id="CHEBI:16183"/>
        <dbReference type="ChEBI" id="CHEBI:58286"/>
        <dbReference type="ChEBI" id="CHEBI:58411"/>
        <dbReference type="ChEBI" id="CHEBI:58596"/>
        <dbReference type="EC" id="2.8.4.1"/>
    </reaction>
    <physiologicalReaction direction="left-to-right" evidence="7">
        <dbReference type="Rhea" id="RHEA:12533"/>
    </physiologicalReaction>
</comment>
<feature type="domain" description="Methyl-coenzyme M reductase beta subunit C-terminal" evidence="9">
    <location>
        <begin position="189"/>
        <end position="437"/>
    </location>
</feature>
<evidence type="ECO:0000256" key="4">
    <source>
        <dbReference type="ARBA" id="ARBA00011155"/>
    </source>
</evidence>
<comment type="subunit">
    <text evidence="4">MCR is a hexamer of two alpha, two beta, and two gamma chains, forming a dimer of heterotrimers.</text>
</comment>
<evidence type="ECO:0000256" key="7">
    <source>
        <dbReference type="ARBA" id="ARBA00047772"/>
    </source>
</evidence>
<evidence type="ECO:0000256" key="3">
    <source>
        <dbReference type="ARBA" id="ARBA00010675"/>
    </source>
</evidence>
<comment type="cofactor">
    <cofactor evidence="1">
        <name>coenzyme F430</name>
        <dbReference type="ChEBI" id="CHEBI:60540"/>
    </cofactor>
</comment>
<evidence type="ECO:0000256" key="8">
    <source>
        <dbReference type="PIRNR" id="PIRNR000263"/>
    </source>
</evidence>
<accession>A0A520KTQ9</accession>
<comment type="caution">
    <text evidence="11">The sequence shown here is derived from an EMBL/GenBank/DDBJ whole genome shotgun (WGS) entry which is preliminary data.</text>
</comment>
<dbReference type="Proteomes" id="UP000317158">
    <property type="component" value="Unassembled WGS sequence"/>
</dbReference>
<protein>
    <recommendedName>
        <fullName evidence="8">Methyl-coenzyme M reductase subunit beta</fullName>
        <ecNumber evidence="8">2.8.4.1</ecNumber>
    </recommendedName>
    <alternativeName>
        <fullName evidence="8">Coenzyme-B sulfoethylthiotransferase beta</fullName>
    </alternativeName>
</protein>
<dbReference type="PIRSF" id="PIRSF000263">
    <property type="entry name" value="Meth_CoM_rd_beta"/>
    <property type="match status" value="1"/>
</dbReference>
<dbReference type="Pfam" id="PF02241">
    <property type="entry name" value="MCR_beta"/>
    <property type="match status" value="1"/>
</dbReference>
<evidence type="ECO:0000259" key="10">
    <source>
        <dbReference type="Pfam" id="PF02783"/>
    </source>
</evidence>
<dbReference type="InterPro" id="IPR008924">
    <property type="entry name" value="Me_CoM_Rdtase_asu/bsu_C"/>
</dbReference>
<comment type="subunit">
    <text evidence="8">Hexamer of two alpha, two beta, and two gamma chains.</text>
</comment>
<organism evidence="11 12">
    <name type="scientific">Methanoliparum thermophilum</name>
    <dbReference type="NCBI Taxonomy" id="2491083"/>
    <lineage>
        <taxon>Archaea</taxon>
        <taxon>Methanobacteriati</taxon>
        <taxon>Methanobacteriota</taxon>
        <taxon>Candidatus Methanoliparia</taxon>
        <taxon>Candidatus Methanoliparales</taxon>
        <taxon>Candidatus Methanoliparaceae</taxon>
        <taxon>Candidatus Methanoliparum</taxon>
    </lineage>
</organism>
<dbReference type="GO" id="GO:0050524">
    <property type="term" value="F:coenzyme-B sulfoethylthiotransferase activity"/>
    <property type="evidence" value="ECO:0007669"/>
    <property type="project" value="UniProtKB-UniRule"/>
</dbReference>
<dbReference type="UniPathway" id="UPA00646">
    <property type="reaction ID" value="UER00699"/>
</dbReference>
<dbReference type="SUPFAM" id="SSF55088">
    <property type="entry name" value="Methyl-coenzyme M reductase subunits"/>
    <property type="match status" value="1"/>
</dbReference>
<dbReference type="EC" id="2.8.4.1" evidence="8"/>
<dbReference type="InterPro" id="IPR009024">
    <property type="entry name" value="Me_CoM_Rdtase_Fd-like_fold"/>
</dbReference>
<dbReference type="SUPFAM" id="SSF48081">
    <property type="entry name" value="Methyl-coenzyme M reductase alpha and beta chain C-terminal domain"/>
    <property type="match status" value="1"/>
</dbReference>
<gene>
    <name evidence="11" type="primary">mcrB</name>
    <name evidence="11" type="ORF">EF806_00815</name>
</gene>
<evidence type="ECO:0000256" key="5">
    <source>
        <dbReference type="ARBA" id="ARBA00022679"/>
    </source>
</evidence>
<dbReference type="InterPro" id="IPR003179">
    <property type="entry name" value="Me_CoM_Rdtase_bsu"/>
</dbReference>
<keyword evidence="6 8" id="KW-0484">Methanogenesis</keyword>